<reference evidence="2 3" key="1">
    <citation type="journal article" date="2012" name="New Phytol.">
        <title>Insight into trade-off between wood decay and parasitism from the genome of a fungal forest pathogen.</title>
        <authorList>
            <person name="Olson A."/>
            <person name="Aerts A."/>
            <person name="Asiegbu F."/>
            <person name="Belbahri L."/>
            <person name="Bouzid O."/>
            <person name="Broberg A."/>
            <person name="Canback B."/>
            <person name="Coutinho P.M."/>
            <person name="Cullen D."/>
            <person name="Dalman K."/>
            <person name="Deflorio G."/>
            <person name="van Diepen L.T."/>
            <person name="Dunand C."/>
            <person name="Duplessis S."/>
            <person name="Durling M."/>
            <person name="Gonthier P."/>
            <person name="Grimwood J."/>
            <person name="Fossdal C.G."/>
            <person name="Hansson D."/>
            <person name="Henrissat B."/>
            <person name="Hietala A."/>
            <person name="Himmelstrand K."/>
            <person name="Hoffmeister D."/>
            <person name="Hogberg N."/>
            <person name="James T.Y."/>
            <person name="Karlsson M."/>
            <person name="Kohler A."/>
            <person name="Kues U."/>
            <person name="Lee Y.H."/>
            <person name="Lin Y.C."/>
            <person name="Lind M."/>
            <person name="Lindquist E."/>
            <person name="Lombard V."/>
            <person name="Lucas S."/>
            <person name="Lunden K."/>
            <person name="Morin E."/>
            <person name="Murat C."/>
            <person name="Park J."/>
            <person name="Raffaello T."/>
            <person name="Rouze P."/>
            <person name="Salamov A."/>
            <person name="Schmutz J."/>
            <person name="Solheim H."/>
            <person name="Stahlberg J."/>
            <person name="Velez H."/>
            <person name="de Vries R.P."/>
            <person name="Wiebenga A."/>
            <person name="Woodward S."/>
            <person name="Yakovlev I."/>
            <person name="Garbelotto M."/>
            <person name="Martin F."/>
            <person name="Grigoriev I.V."/>
            <person name="Stenlid J."/>
        </authorList>
    </citation>
    <scope>NUCLEOTIDE SEQUENCE [LARGE SCALE GENOMIC DNA]</scope>
    <source>
        <strain evidence="2 3">TC 32-1</strain>
    </source>
</reference>
<keyword evidence="3" id="KW-1185">Reference proteome</keyword>
<dbReference type="EMBL" id="KI925456">
    <property type="protein sequence ID" value="ETW84924.1"/>
    <property type="molecule type" value="Genomic_DNA"/>
</dbReference>
<name>W4KGT6_HETIT</name>
<sequence>MDGPGSGGDIGRGQRVAERGDLCARARPRRCYVTSVTAVTQPFAVTASDPHTWRRPARPRPRPPVRPRQMTRSPRPSSVTHVTHRVPRPPQRPLPGPGPRIAPASHPHRPLLLLLLLGPSLFPFAPTSSAQSVHGTRSQASMPSIRPHVPPIPCLFPSPRPQRCPPRSPLAPHPLRLIAPVRRVPAKPAEARRPADLSLSPSQTLSGRPMPIPPTRTATRPRRADACHPRDTSSPAPTAAPRRSQSAPHLPDPLLPSRATPPHALHTRPPSVLPFFARSRPPTQRATTIARNPEPAQPSHPKSDAHSPDRVPPAFRP</sequence>
<gene>
    <name evidence="2" type="ORF">HETIRDRAFT_450243</name>
</gene>
<feature type="compositionally biased region" description="Pro residues" evidence="1">
    <location>
        <begin position="88"/>
        <end position="100"/>
    </location>
</feature>
<dbReference type="Proteomes" id="UP000030671">
    <property type="component" value="Unassembled WGS sequence"/>
</dbReference>
<dbReference type="HOGENOM" id="CLU_877335_0_0_1"/>
<feature type="compositionally biased region" description="Polar residues" evidence="1">
    <location>
        <begin position="70"/>
        <end position="81"/>
    </location>
</feature>
<dbReference type="GeneID" id="20676015"/>
<feature type="compositionally biased region" description="Gly residues" evidence="1">
    <location>
        <begin position="1"/>
        <end position="11"/>
    </location>
</feature>
<feature type="region of interest" description="Disordered" evidence="1">
    <location>
        <begin position="44"/>
        <end position="105"/>
    </location>
</feature>
<feature type="compositionally biased region" description="Pro residues" evidence="1">
    <location>
        <begin position="152"/>
        <end position="172"/>
    </location>
</feature>
<organism evidence="2 3">
    <name type="scientific">Heterobasidion irregulare (strain TC 32-1)</name>
    <dbReference type="NCBI Taxonomy" id="747525"/>
    <lineage>
        <taxon>Eukaryota</taxon>
        <taxon>Fungi</taxon>
        <taxon>Dikarya</taxon>
        <taxon>Basidiomycota</taxon>
        <taxon>Agaricomycotina</taxon>
        <taxon>Agaricomycetes</taxon>
        <taxon>Russulales</taxon>
        <taxon>Bondarzewiaceae</taxon>
        <taxon>Heterobasidion</taxon>
        <taxon>Heterobasidion annosum species complex</taxon>
    </lineage>
</organism>
<feature type="compositionally biased region" description="Polar residues" evidence="1">
    <location>
        <begin position="281"/>
        <end position="290"/>
    </location>
</feature>
<feature type="compositionally biased region" description="Basic and acidic residues" evidence="1">
    <location>
        <begin position="222"/>
        <end position="231"/>
    </location>
</feature>
<accession>W4KGT6</accession>
<feature type="compositionally biased region" description="Basic residues" evidence="1">
    <location>
        <begin position="53"/>
        <end position="65"/>
    </location>
</feature>
<feature type="region of interest" description="Disordered" evidence="1">
    <location>
        <begin position="1"/>
        <end position="22"/>
    </location>
</feature>
<evidence type="ECO:0000313" key="2">
    <source>
        <dbReference type="EMBL" id="ETW84924.1"/>
    </source>
</evidence>
<feature type="region of interest" description="Disordered" evidence="1">
    <location>
        <begin position="152"/>
        <end position="317"/>
    </location>
</feature>
<evidence type="ECO:0000313" key="3">
    <source>
        <dbReference type="Proteomes" id="UP000030671"/>
    </source>
</evidence>
<evidence type="ECO:0000256" key="1">
    <source>
        <dbReference type="SAM" id="MobiDB-lite"/>
    </source>
</evidence>
<dbReference type="AlphaFoldDB" id="W4KGT6"/>
<dbReference type="InParanoid" id="W4KGT6"/>
<protein>
    <submittedName>
        <fullName evidence="2">Uncharacterized protein</fullName>
    </submittedName>
</protein>
<dbReference type="KEGG" id="hir:HETIRDRAFT_450243"/>
<proteinExistence type="predicted"/>
<dbReference type="RefSeq" id="XP_009544545.1">
    <property type="nucleotide sequence ID" value="XM_009546250.1"/>
</dbReference>